<feature type="transmembrane region" description="Helical" evidence="7">
    <location>
        <begin position="271"/>
        <end position="291"/>
    </location>
</feature>
<evidence type="ECO:0000256" key="2">
    <source>
        <dbReference type="ARBA" id="ARBA00007362"/>
    </source>
</evidence>
<dbReference type="Gene3D" id="1.10.3730.20">
    <property type="match status" value="1"/>
</dbReference>
<evidence type="ECO:0000256" key="4">
    <source>
        <dbReference type="ARBA" id="ARBA00022692"/>
    </source>
</evidence>
<name>A0A553ZZW1_9BACI</name>
<evidence type="ECO:0000259" key="8">
    <source>
        <dbReference type="Pfam" id="PF00892"/>
    </source>
</evidence>
<evidence type="ECO:0000256" key="6">
    <source>
        <dbReference type="ARBA" id="ARBA00023136"/>
    </source>
</evidence>
<feature type="transmembrane region" description="Helical" evidence="7">
    <location>
        <begin position="246"/>
        <end position="265"/>
    </location>
</feature>
<keyword evidence="3" id="KW-1003">Cell membrane</keyword>
<reference evidence="9 10" key="1">
    <citation type="submission" date="2019-07" db="EMBL/GenBank/DDBJ databases">
        <authorList>
            <person name="Park Y.J."/>
            <person name="Jeong S.E."/>
            <person name="Jung H.S."/>
        </authorList>
    </citation>
    <scope>NUCLEOTIDE SEQUENCE [LARGE SCALE GENOMIC DNA]</scope>
    <source>
        <strain evidence="10">P16(2019)</strain>
    </source>
</reference>
<organism evidence="9 10">
    <name type="scientific">Alkalicoccobacillus porphyridii</name>
    <dbReference type="NCBI Taxonomy" id="2597270"/>
    <lineage>
        <taxon>Bacteria</taxon>
        <taxon>Bacillati</taxon>
        <taxon>Bacillota</taxon>
        <taxon>Bacilli</taxon>
        <taxon>Bacillales</taxon>
        <taxon>Bacillaceae</taxon>
        <taxon>Alkalicoccobacillus</taxon>
    </lineage>
</organism>
<feature type="transmembrane region" description="Helical" evidence="7">
    <location>
        <begin position="97"/>
        <end position="118"/>
    </location>
</feature>
<dbReference type="Proteomes" id="UP000318521">
    <property type="component" value="Unassembled WGS sequence"/>
</dbReference>
<feature type="transmembrane region" description="Helical" evidence="7">
    <location>
        <begin position="213"/>
        <end position="234"/>
    </location>
</feature>
<comment type="subcellular location">
    <subcellularLocation>
        <location evidence="1">Cell membrane</location>
        <topology evidence="1">Multi-pass membrane protein</topology>
    </subcellularLocation>
</comment>
<evidence type="ECO:0000313" key="10">
    <source>
        <dbReference type="Proteomes" id="UP000318521"/>
    </source>
</evidence>
<feature type="transmembrane region" description="Helical" evidence="7">
    <location>
        <begin position="181"/>
        <end position="201"/>
    </location>
</feature>
<dbReference type="PANTHER" id="PTHR32322:SF18">
    <property type="entry name" value="S-ADENOSYLMETHIONINE_S-ADENOSYLHOMOCYSTEINE TRANSPORTER"/>
    <property type="match status" value="1"/>
</dbReference>
<keyword evidence="4 7" id="KW-0812">Transmembrane</keyword>
<feature type="transmembrane region" description="Helical" evidence="7">
    <location>
        <begin position="38"/>
        <end position="58"/>
    </location>
</feature>
<feature type="domain" description="EamA" evidence="8">
    <location>
        <begin position="150"/>
        <end position="286"/>
    </location>
</feature>
<comment type="caution">
    <text evidence="9">The sequence shown here is derived from an EMBL/GenBank/DDBJ whole genome shotgun (WGS) entry which is preliminary data.</text>
</comment>
<evidence type="ECO:0000313" key="9">
    <source>
        <dbReference type="EMBL" id="TSB46980.1"/>
    </source>
</evidence>
<dbReference type="GO" id="GO:0005886">
    <property type="term" value="C:plasma membrane"/>
    <property type="evidence" value="ECO:0007669"/>
    <property type="project" value="UniProtKB-SubCell"/>
</dbReference>
<evidence type="ECO:0000256" key="3">
    <source>
        <dbReference type="ARBA" id="ARBA00022475"/>
    </source>
</evidence>
<comment type="similarity">
    <text evidence="2">Belongs to the EamA transporter family.</text>
</comment>
<keyword evidence="10" id="KW-1185">Reference proteome</keyword>
<evidence type="ECO:0000256" key="7">
    <source>
        <dbReference type="SAM" id="Phobius"/>
    </source>
</evidence>
<dbReference type="PANTHER" id="PTHR32322">
    <property type="entry name" value="INNER MEMBRANE TRANSPORTER"/>
    <property type="match status" value="1"/>
</dbReference>
<feature type="transmembrane region" description="Helical" evidence="7">
    <location>
        <begin position="70"/>
        <end position="91"/>
    </location>
</feature>
<dbReference type="InterPro" id="IPR000620">
    <property type="entry name" value="EamA_dom"/>
</dbReference>
<dbReference type="InterPro" id="IPR037185">
    <property type="entry name" value="EmrE-like"/>
</dbReference>
<feature type="transmembrane region" description="Helical" evidence="7">
    <location>
        <begin position="125"/>
        <end position="145"/>
    </location>
</feature>
<dbReference type="InterPro" id="IPR050638">
    <property type="entry name" value="AA-Vitamin_Transporters"/>
</dbReference>
<evidence type="ECO:0000256" key="5">
    <source>
        <dbReference type="ARBA" id="ARBA00022989"/>
    </source>
</evidence>
<feature type="transmembrane region" description="Helical" evidence="7">
    <location>
        <begin position="12"/>
        <end position="32"/>
    </location>
</feature>
<dbReference type="Pfam" id="PF00892">
    <property type="entry name" value="EamA"/>
    <property type="match status" value="2"/>
</dbReference>
<dbReference type="OrthoDB" id="4529062at2"/>
<keyword evidence="5 7" id="KW-1133">Transmembrane helix</keyword>
<gene>
    <name evidence="9" type="ORF">FN960_08140</name>
</gene>
<accession>A0A553ZZW1</accession>
<proteinExistence type="inferred from homology"/>
<dbReference type="EMBL" id="VLXZ01000004">
    <property type="protein sequence ID" value="TSB46980.1"/>
    <property type="molecule type" value="Genomic_DNA"/>
</dbReference>
<protein>
    <submittedName>
        <fullName evidence="9">DMT family transporter</fullName>
    </submittedName>
</protein>
<dbReference type="SUPFAM" id="SSF103481">
    <property type="entry name" value="Multidrug resistance efflux transporter EmrE"/>
    <property type="match status" value="2"/>
</dbReference>
<sequence length="305" mass="33619">MKQPLTSFYHYFAVCIATVLWGVNIVSLKLLVTSFSPVTMTAFRILTAGLFLAGILLLNRKNKRLTRSEWYFILSGGALGVFAHHLFLSIGLTTINASTAVLILGLVPVVTAICSHIFLRESFSLWNVIGISLAFIGVLFVQGGVMEMTTGTMYLLVAVVVQAVSFLFVRKASETVSSIQITAYTLIAGAIMLFLTSMVMEPSGVHSMLVGNISLYSIFLFSAIASTACGQLLFNVSIRHVGPSKSALFLNFVPFFGLVFSYFLLNEVIYWYQWCGFVLIVSGVLFGTGYIEKVWFKSKRVKRMA</sequence>
<feature type="transmembrane region" description="Helical" evidence="7">
    <location>
        <begin position="151"/>
        <end position="169"/>
    </location>
</feature>
<feature type="domain" description="EamA" evidence="8">
    <location>
        <begin position="11"/>
        <end position="141"/>
    </location>
</feature>
<dbReference type="AlphaFoldDB" id="A0A553ZZW1"/>
<keyword evidence="6 7" id="KW-0472">Membrane</keyword>
<evidence type="ECO:0000256" key="1">
    <source>
        <dbReference type="ARBA" id="ARBA00004651"/>
    </source>
</evidence>
<dbReference type="RefSeq" id="WP_143848210.1">
    <property type="nucleotide sequence ID" value="NZ_VLXZ01000004.1"/>
</dbReference>